<evidence type="ECO:0000256" key="12">
    <source>
        <dbReference type="ARBA" id="ARBA00052467"/>
    </source>
</evidence>
<dbReference type="UniPathway" id="UPA00094"/>
<dbReference type="GO" id="GO:0005737">
    <property type="term" value="C:cytoplasm"/>
    <property type="evidence" value="ECO:0007669"/>
    <property type="project" value="UniProtKB-SubCell"/>
</dbReference>
<gene>
    <name evidence="14" type="primary">fabH</name>
    <name evidence="18" type="ORF">E6H04_09775</name>
</gene>
<dbReference type="InterPro" id="IPR013751">
    <property type="entry name" value="ACP_syn_III_N"/>
</dbReference>
<dbReference type="HAMAP" id="MF_01815">
    <property type="entry name" value="FabH"/>
    <property type="match status" value="1"/>
</dbReference>
<reference evidence="18 19" key="1">
    <citation type="journal article" date="2019" name="Nat. Microbiol.">
        <title>Mediterranean grassland soil C-N compound turnover is dependent on rainfall and depth, and is mediated by genomically divergent microorganisms.</title>
        <authorList>
            <person name="Diamond S."/>
            <person name="Andeer P.F."/>
            <person name="Li Z."/>
            <person name="Crits-Christoph A."/>
            <person name="Burstein D."/>
            <person name="Anantharaman K."/>
            <person name="Lane K.R."/>
            <person name="Thomas B.C."/>
            <person name="Pan C."/>
            <person name="Northen T.R."/>
            <person name="Banfield J.F."/>
        </authorList>
    </citation>
    <scope>NUCLEOTIDE SEQUENCE [LARGE SCALE GENOMIC DNA]</scope>
    <source>
        <strain evidence="18">NP_7</strain>
    </source>
</reference>
<evidence type="ECO:0000256" key="14">
    <source>
        <dbReference type="HAMAP-Rule" id="MF_01815"/>
    </source>
</evidence>
<dbReference type="PANTHER" id="PTHR34069">
    <property type="entry name" value="3-OXOACYL-[ACYL-CARRIER-PROTEIN] SYNTHASE 3"/>
    <property type="match status" value="1"/>
</dbReference>
<dbReference type="NCBIfam" id="TIGR00747">
    <property type="entry name" value="fabH"/>
    <property type="match status" value="1"/>
</dbReference>
<feature type="domain" description="Beta-ketoacyl-[acyl-carrier-protein] synthase III C-terminal" evidence="16">
    <location>
        <begin position="282"/>
        <end position="371"/>
    </location>
</feature>
<evidence type="ECO:0000256" key="5">
    <source>
        <dbReference type="ARBA" id="ARBA00022679"/>
    </source>
</evidence>
<evidence type="ECO:0000256" key="3">
    <source>
        <dbReference type="ARBA" id="ARBA00022490"/>
    </source>
</evidence>
<feature type="domain" description="Beta-ketoacyl-[acyl-carrier-protein] synthase III N-terminal" evidence="17">
    <location>
        <begin position="152"/>
        <end position="230"/>
    </location>
</feature>
<dbReference type="AlphaFoldDB" id="A0A537J8L1"/>
<proteinExistence type="inferred from homology"/>
<feature type="active site" evidence="14">
    <location>
        <position position="158"/>
    </location>
</feature>
<comment type="subcellular location">
    <subcellularLocation>
        <location evidence="14">Cytoplasm</location>
    </subcellularLocation>
</comment>
<comment type="function">
    <text evidence="14">Catalyzes the condensation reaction of fatty acid synthesis by the addition to an acyl acceptor of two carbons from malonyl-ACP. Catalyzes the first condensation reaction which initiates fatty acid synthesis and may therefore play a role in governing the total rate of fatty acid production. Possesses both acetoacetyl-ACP synthase and acetyl transacylase activities. Its substrate specificity determines the biosynthesis of branched-chain and/or straight-chain of fatty acids.</text>
</comment>
<dbReference type="FunFam" id="3.40.47.10:FF:000004">
    <property type="entry name" value="3-oxoacyl-[acyl-carrier-protein] synthase 3"/>
    <property type="match status" value="1"/>
</dbReference>
<evidence type="ECO:0000256" key="1">
    <source>
        <dbReference type="ARBA" id="ARBA00005194"/>
    </source>
</evidence>
<comment type="catalytic activity">
    <reaction evidence="11">
        <text>(2S)-2-methylbutanoyl-CoA + malonyl-[ACP] + H(+) = (4S)-4-methyl-3-oxohexanoyl-[ACP] + CO2 + CoA</text>
        <dbReference type="Rhea" id="RHEA:42276"/>
        <dbReference type="Rhea" id="RHEA-COMP:9623"/>
        <dbReference type="Rhea" id="RHEA-COMP:17148"/>
        <dbReference type="ChEBI" id="CHEBI:15378"/>
        <dbReference type="ChEBI" id="CHEBI:16526"/>
        <dbReference type="ChEBI" id="CHEBI:57287"/>
        <dbReference type="ChEBI" id="CHEBI:78449"/>
        <dbReference type="ChEBI" id="CHEBI:88166"/>
        <dbReference type="ChEBI" id="CHEBI:167462"/>
        <dbReference type="EC" id="2.3.1.300"/>
    </reaction>
    <physiologicalReaction direction="left-to-right" evidence="11">
        <dbReference type="Rhea" id="RHEA:42277"/>
    </physiologicalReaction>
</comment>
<evidence type="ECO:0000256" key="6">
    <source>
        <dbReference type="ARBA" id="ARBA00022832"/>
    </source>
</evidence>
<feature type="region of interest" description="Disordered" evidence="15">
    <location>
        <begin position="1"/>
        <end position="48"/>
    </location>
</feature>
<dbReference type="NCBIfam" id="NF006829">
    <property type="entry name" value="PRK09352.1"/>
    <property type="match status" value="1"/>
</dbReference>
<accession>A0A537J8L1</accession>
<feature type="active site" evidence="14">
    <location>
        <position position="298"/>
    </location>
</feature>
<keyword evidence="7 14" id="KW-0443">Lipid metabolism</keyword>
<comment type="catalytic activity">
    <reaction evidence="10">
        <text>malonyl-[ACP] + acetyl-CoA + H(+) = 3-oxobutanoyl-[ACP] + CO2 + CoA</text>
        <dbReference type="Rhea" id="RHEA:12080"/>
        <dbReference type="Rhea" id="RHEA-COMP:9623"/>
        <dbReference type="Rhea" id="RHEA-COMP:9625"/>
        <dbReference type="ChEBI" id="CHEBI:15378"/>
        <dbReference type="ChEBI" id="CHEBI:16526"/>
        <dbReference type="ChEBI" id="CHEBI:57287"/>
        <dbReference type="ChEBI" id="CHEBI:57288"/>
        <dbReference type="ChEBI" id="CHEBI:78449"/>
        <dbReference type="ChEBI" id="CHEBI:78450"/>
        <dbReference type="EC" id="2.3.1.180"/>
    </reaction>
    <physiologicalReaction direction="left-to-right" evidence="10">
        <dbReference type="Rhea" id="RHEA:12081"/>
    </physiologicalReaction>
</comment>
<dbReference type="InterPro" id="IPR004655">
    <property type="entry name" value="FabH"/>
</dbReference>
<dbReference type="Proteomes" id="UP000320048">
    <property type="component" value="Unassembled WGS sequence"/>
</dbReference>
<comment type="similarity">
    <text evidence="2 14">Belongs to the thiolase-like superfamily. FabH family.</text>
</comment>
<evidence type="ECO:0000256" key="7">
    <source>
        <dbReference type="ARBA" id="ARBA00023098"/>
    </source>
</evidence>
<feature type="compositionally biased region" description="Gly residues" evidence="15">
    <location>
        <begin position="1"/>
        <end position="11"/>
    </location>
</feature>
<evidence type="ECO:0000256" key="2">
    <source>
        <dbReference type="ARBA" id="ARBA00008642"/>
    </source>
</evidence>
<keyword evidence="6 14" id="KW-0276">Fatty acid metabolism</keyword>
<dbReference type="GO" id="GO:0033818">
    <property type="term" value="F:beta-ketoacyl-acyl-carrier-protein synthase III activity"/>
    <property type="evidence" value="ECO:0007669"/>
    <property type="project" value="UniProtKB-UniRule"/>
</dbReference>
<evidence type="ECO:0000259" key="17">
    <source>
        <dbReference type="Pfam" id="PF08545"/>
    </source>
</evidence>
<keyword evidence="8 14" id="KW-0275">Fatty acid biosynthesis</keyword>
<comment type="caution">
    <text evidence="18">The sequence shown here is derived from an EMBL/GenBank/DDBJ whole genome shotgun (WGS) entry which is preliminary data.</text>
</comment>
<dbReference type="Gene3D" id="3.40.47.10">
    <property type="match status" value="1"/>
</dbReference>
<dbReference type="SUPFAM" id="SSF53901">
    <property type="entry name" value="Thiolase-like"/>
    <property type="match status" value="1"/>
</dbReference>
<dbReference type="Pfam" id="PF08541">
    <property type="entry name" value="ACP_syn_III_C"/>
    <property type="match status" value="1"/>
</dbReference>
<keyword evidence="14" id="KW-0511">Multifunctional enzyme</keyword>
<dbReference type="GO" id="GO:0044550">
    <property type="term" value="P:secondary metabolite biosynthetic process"/>
    <property type="evidence" value="ECO:0007669"/>
    <property type="project" value="TreeGrafter"/>
</dbReference>
<sequence>MGRGRGAPGPGGRRRFPSRGLPSCDHARRDPGPHRARQRPRGGAVRQGSTIVGLGRYLPGRILTNAELARTVDTTDEWIRSRTGVEERRIAAPEEASSDLAYGAAREALETAGIGPAEIDLIIVGTTTPDMVFPNVACLIQKRLGTRTVGCLDVSAACSSFVYGLSVAHGAIVSGQAETVLVVGAETLSRITNWRDRATCVLFGDCGGAAVLRPARKGDGFLSFTLGGDGQGGDALQMKAGGSRRPASYETIERGEHYIAMNGSEVYQFAVRALCDAAAQALREADLGPADVDFVIPHQANIRIIESAARRLKIPMEKFFVNVQRYGNTSAASIPVALYEAAAAGCVRDGGLGVLVTFGAGYTWAACTIRWGGGIRRRA</sequence>
<dbReference type="PANTHER" id="PTHR34069:SF2">
    <property type="entry name" value="BETA-KETOACYL-[ACYL-CARRIER-PROTEIN] SYNTHASE III"/>
    <property type="match status" value="1"/>
</dbReference>
<evidence type="ECO:0000313" key="19">
    <source>
        <dbReference type="Proteomes" id="UP000320048"/>
    </source>
</evidence>
<name>A0A537J8L1_9BACT</name>
<evidence type="ECO:0000259" key="16">
    <source>
        <dbReference type="Pfam" id="PF08541"/>
    </source>
</evidence>
<dbReference type="CDD" id="cd00830">
    <property type="entry name" value="KAS_III"/>
    <property type="match status" value="1"/>
</dbReference>
<comment type="pathway">
    <text evidence="1 14">Lipid metabolism; fatty acid biosynthesis.</text>
</comment>
<dbReference type="Pfam" id="PF08545">
    <property type="entry name" value="ACP_syn_III"/>
    <property type="match status" value="1"/>
</dbReference>
<dbReference type="EC" id="2.3.1.180" evidence="14"/>
<evidence type="ECO:0000256" key="4">
    <source>
        <dbReference type="ARBA" id="ARBA00022516"/>
    </source>
</evidence>
<evidence type="ECO:0000313" key="18">
    <source>
        <dbReference type="EMBL" id="TMI79845.1"/>
    </source>
</evidence>
<dbReference type="InterPro" id="IPR016039">
    <property type="entry name" value="Thiolase-like"/>
</dbReference>
<feature type="region of interest" description="ACP-binding" evidence="14">
    <location>
        <begin position="299"/>
        <end position="303"/>
    </location>
</feature>
<dbReference type="EMBL" id="VBAO01000255">
    <property type="protein sequence ID" value="TMI79845.1"/>
    <property type="molecule type" value="Genomic_DNA"/>
</dbReference>
<keyword evidence="3 14" id="KW-0963">Cytoplasm</keyword>
<evidence type="ECO:0000256" key="9">
    <source>
        <dbReference type="ARBA" id="ARBA00023315"/>
    </source>
</evidence>
<evidence type="ECO:0000256" key="8">
    <source>
        <dbReference type="ARBA" id="ARBA00023160"/>
    </source>
</evidence>
<evidence type="ECO:0000256" key="11">
    <source>
        <dbReference type="ARBA" id="ARBA00052407"/>
    </source>
</evidence>
<comment type="catalytic activity">
    <reaction evidence="13">
        <text>3-methylbutanoyl-CoA + malonyl-[ACP] + H(+) = 5-methyl-3-oxohexanoyl-[ACP] + CO2 + CoA</text>
        <dbReference type="Rhea" id="RHEA:42272"/>
        <dbReference type="Rhea" id="RHEA-COMP:9623"/>
        <dbReference type="Rhea" id="RHEA-COMP:9941"/>
        <dbReference type="ChEBI" id="CHEBI:15378"/>
        <dbReference type="ChEBI" id="CHEBI:16526"/>
        <dbReference type="ChEBI" id="CHEBI:57287"/>
        <dbReference type="ChEBI" id="CHEBI:57345"/>
        <dbReference type="ChEBI" id="CHEBI:78449"/>
        <dbReference type="ChEBI" id="CHEBI:78822"/>
        <dbReference type="EC" id="2.3.1.300"/>
    </reaction>
    <physiologicalReaction direction="left-to-right" evidence="13">
        <dbReference type="Rhea" id="RHEA:42273"/>
    </physiologicalReaction>
</comment>
<dbReference type="InterPro" id="IPR013747">
    <property type="entry name" value="ACP_syn_III_C"/>
</dbReference>
<evidence type="ECO:0000256" key="10">
    <source>
        <dbReference type="ARBA" id="ARBA00051096"/>
    </source>
</evidence>
<keyword evidence="5 14" id="KW-0808">Transferase</keyword>
<organism evidence="18 19">
    <name type="scientific">Candidatus Segetimicrobium genomatis</name>
    <dbReference type="NCBI Taxonomy" id="2569760"/>
    <lineage>
        <taxon>Bacteria</taxon>
        <taxon>Bacillati</taxon>
        <taxon>Candidatus Sysuimicrobiota</taxon>
        <taxon>Candidatus Sysuimicrobiia</taxon>
        <taxon>Candidatus Sysuimicrobiales</taxon>
        <taxon>Candidatus Segetimicrobiaceae</taxon>
        <taxon>Candidatus Segetimicrobium</taxon>
    </lineage>
</organism>
<comment type="domain">
    <text evidence="14">The last Arg residue of the ACP-binding site is essential for the weak association between ACP/AcpP and FabH.</text>
</comment>
<evidence type="ECO:0000256" key="13">
    <source>
        <dbReference type="ARBA" id="ARBA00052985"/>
    </source>
</evidence>
<feature type="active site" evidence="14">
    <location>
        <position position="328"/>
    </location>
</feature>
<comment type="catalytic activity">
    <reaction evidence="12">
        <text>2-methylpropanoyl-CoA + malonyl-[ACP] + H(+) = 4-methyl-3-oxopentanoyl-[ACP] + CO2 + CoA</text>
        <dbReference type="Rhea" id="RHEA:42268"/>
        <dbReference type="Rhea" id="RHEA-COMP:9623"/>
        <dbReference type="Rhea" id="RHEA-COMP:9940"/>
        <dbReference type="ChEBI" id="CHEBI:15378"/>
        <dbReference type="ChEBI" id="CHEBI:16526"/>
        <dbReference type="ChEBI" id="CHEBI:57287"/>
        <dbReference type="ChEBI" id="CHEBI:57338"/>
        <dbReference type="ChEBI" id="CHEBI:78449"/>
        <dbReference type="ChEBI" id="CHEBI:78820"/>
        <dbReference type="EC" id="2.3.1.300"/>
    </reaction>
    <physiologicalReaction direction="left-to-right" evidence="12">
        <dbReference type="Rhea" id="RHEA:42269"/>
    </physiologicalReaction>
</comment>
<protein>
    <recommendedName>
        <fullName evidence="14">Beta-ketoacyl-[acyl-carrier-protein] synthase III</fullName>
        <shortName evidence="14">Beta-ketoacyl-ACP synthase III</shortName>
        <shortName evidence="14">KAS III</shortName>
        <ecNumber evidence="14">2.3.1.180</ecNumber>
    </recommendedName>
    <alternativeName>
        <fullName evidence="14">3-oxoacyl-[acyl-carrier-protein] synthase 3</fullName>
    </alternativeName>
    <alternativeName>
        <fullName evidence="14">3-oxoacyl-[acyl-carrier-protein] synthase III</fullName>
    </alternativeName>
</protein>
<keyword evidence="9 14" id="KW-0012">Acyltransferase</keyword>
<dbReference type="GO" id="GO:0004315">
    <property type="term" value="F:3-oxoacyl-[acyl-carrier-protein] synthase activity"/>
    <property type="evidence" value="ECO:0007669"/>
    <property type="project" value="InterPro"/>
</dbReference>
<keyword evidence="4 14" id="KW-0444">Lipid biosynthesis</keyword>
<comment type="subunit">
    <text evidence="14">Homodimer.</text>
</comment>
<evidence type="ECO:0000256" key="15">
    <source>
        <dbReference type="SAM" id="MobiDB-lite"/>
    </source>
</evidence>
<dbReference type="GO" id="GO:0006633">
    <property type="term" value="P:fatty acid biosynthetic process"/>
    <property type="evidence" value="ECO:0007669"/>
    <property type="project" value="UniProtKB-UniRule"/>
</dbReference>